<name>A0ACC1MCT3_9HYPO</name>
<keyword evidence="2" id="KW-1185">Reference proteome</keyword>
<reference evidence="1" key="1">
    <citation type="submission" date="2022-08" db="EMBL/GenBank/DDBJ databases">
        <title>Genome Sequence of Lecanicillium fungicola.</title>
        <authorList>
            <person name="Buettner E."/>
        </authorList>
    </citation>
    <scope>NUCLEOTIDE SEQUENCE</scope>
    <source>
        <strain evidence="1">Babe33</strain>
    </source>
</reference>
<protein>
    <submittedName>
        <fullName evidence="1">Uncharacterized protein</fullName>
    </submittedName>
</protein>
<proteinExistence type="predicted"/>
<dbReference type="EMBL" id="JANJQO010003825">
    <property type="protein sequence ID" value="KAJ2955754.1"/>
    <property type="molecule type" value="Genomic_DNA"/>
</dbReference>
<organism evidence="1 2">
    <name type="scientific">Zarea fungicola</name>
    <dbReference type="NCBI Taxonomy" id="93591"/>
    <lineage>
        <taxon>Eukaryota</taxon>
        <taxon>Fungi</taxon>
        <taxon>Dikarya</taxon>
        <taxon>Ascomycota</taxon>
        <taxon>Pezizomycotina</taxon>
        <taxon>Sordariomycetes</taxon>
        <taxon>Hypocreomycetidae</taxon>
        <taxon>Hypocreales</taxon>
        <taxon>Cordycipitaceae</taxon>
        <taxon>Zarea</taxon>
    </lineage>
</organism>
<evidence type="ECO:0000313" key="2">
    <source>
        <dbReference type="Proteomes" id="UP001143910"/>
    </source>
</evidence>
<comment type="caution">
    <text evidence="1">The sequence shown here is derived from an EMBL/GenBank/DDBJ whole genome shotgun (WGS) entry which is preliminary data.</text>
</comment>
<accession>A0ACC1MCT3</accession>
<gene>
    <name evidence="1" type="ORF">NQ176_g11376</name>
</gene>
<sequence length="338" mass="36608">MLDVVEVFEEELLAWLDALDIEILDEVLDVLLDEEPTELLDEPLVVADVLDALLEEDVELLLPLDDVVELLLLPAEEVVDEVLLPVEAVVELLLLPLDDVVDELLLPLEEVLCVLELLPPLEVVDEVPEDVLPLEELLPLEAVLPADDVVLPGDEAVLPEDEGVDELLLPDEVGEVTDEPVLAPEVEVLETLVPLAPPPRTEVVVVLVELPAFVDVNEADEELAVDVLEPKLLLLPPLDEVWPLVLPLPTLLAEVDDPELPGWVVDVPGAVLLLVLPLLPAVPEEVVDEALPVPLPLVRLEDPFGTVLAPPPWTDVDGPELPDDPFGAVVEPPAAPPP</sequence>
<dbReference type="Proteomes" id="UP001143910">
    <property type="component" value="Unassembled WGS sequence"/>
</dbReference>
<evidence type="ECO:0000313" key="1">
    <source>
        <dbReference type="EMBL" id="KAJ2955754.1"/>
    </source>
</evidence>